<evidence type="ECO:0000313" key="1">
    <source>
        <dbReference type="EMBL" id="KAG9464032.1"/>
    </source>
</evidence>
<evidence type="ECO:0000313" key="2">
    <source>
        <dbReference type="Proteomes" id="UP000770717"/>
    </source>
</evidence>
<protein>
    <submittedName>
        <fullName evidence="1">Uncharacterized protein</fullName>
    </submittedName>
</protein>
<keyword evidence="2" id="KW-1185">Reference proteome</keyword>
<dbReference type="AlphaFoldDB" id="A0A8J6C5R7"/>
<gene>
    <name evidence="1" type="ORF">GDO78_020623</name>
</gene>
<dbReference type="Proteomes" id="UP000770717">
    <property type="component" value="Unassembled WGS sequence"/>
</dbReference>
<proteinExistence type="predicted"/>
<organism evidence="1 2">
    <name type="scientific">Eleutherodactylus coqui</name>
    <name type="common">Puerto Rican coqui</name>
    <dbReference type="NCBI Taxonomy" id="57060"/>
    <lineage>
        <taxon>Eukaryota</taxon>
        <taxon>Metazoa</taxon>
        <taxon>Chordata</taxon>
        <taxon>Craniata</taxon>
        <taxon>Vertebrata</taxon>
        <taxon>Euteleostomi</taxon>
        <taxon>Amphibia</taxon>
        <taxon>Batrachia</taxon>
        <taxon>Anura</taxon>
        <taxon>Neobatrachia</taxon>
        <taxon>Hyloidea</taxon>
        <taxon>Eleutherodactylidae</taxon>
        <taxon>Eleutherodactylinae</taxon>
        <taxon>Eleutherodactylus</taxon>
        <taxon>Eleutherodactylus</taxon>
    </lineage>
</organism>
<accession>A0A8J6C5R7</accession>
<sequence>MELYKDFTSKLANIVSGDKETSSSLFRTSVVSLVYDGNASTNDLRIWSRYLLTPCVRLSTPDTMGLPLSGSRPLCIFGNP</sequence>
<dbReference type="EMBL" id="WNTK01005245">
    <property type="protein sequence ID" value="KAG9464032.1"/>
    <property type="molecule type" value="Genomic_DNA"/>
</dbReference>
<name>A0A8J6C5R7_ELECQ</name>
<comment type="caution">
    <text evidence="1">The sequence shown here is derived from an EMBL/GenBank/DDBJ whole genome shotgun (WGS) entry which is preliminary data.</text>
</comment>
<reference evidence="1" key="1">
    <citation type="thesis" date="2020" institute="ProQuest LLC" country="789 East Eisenhower Parkway, Ann Arbor, MI, USA">
        <title>Comparative Genomics and Chromosome Evolution.</title>
        <authorList>
            <person name="Mudd A.B."/>
        </authorList>
    </citation>
    <scope>NUCLEOTIDE SEQUENCE</scope>
    <source>
        <strain evidence="1">HN-11 Male</strain>
        <tissue evidence="1">Kidney and liver</tissue>
    </source>
</reference>